<dbReference type="GO" id="GO:0005737">
    <property type="term" value="C:cytoplasm"/>
    <property type="evidence" value="ECO:0007669"/>
    <property type="project" value="TreeGrafter"/>
</dbReference>
<evidence type="ECO:0000313" key="11">
    <source>
        <dbReference type="EMBL" id="KAK0427253.1"/>
    </source>
</evidence>
<comment type="cofactor">
    <cofactor evidence="1">
        <name>Mn(2+)</name>
        <dbReference type="ChEBI" id="CHEBI:29035"/>
    </cofactor>
</comment>
<feature type="region of interest" description="Disordered" evidence="9">
    <location>
        <begin position="1"/>
        <end position="30"/>
    </location>
</feature>
<proteinExistence type="inferred from homology"/>
<dbReference type="InterPro" id="IPR029052">
    <property type="entry name" value="Metallo-depent_PP-like"/>
</dbReference>
<gene>
    <name evidence="11" type="ORF">QR680_010134</name>
</gene>
<dbReference type="GO" id="GO:0004722">
    <property type="term" value="F:protein serine/threonine phosphatase activity"/>
    <property type="evidence" value="ECO:0007669"/>
    <property type="project" value="UniProtKB-EC"/>
</dbReference>
<keyword evidence="12" id="KW-1185">Reference proteome</keyword>
<comment type="similarity">
    <text evidence="8">Belongs to the PPP phosphatase family.</text>
</comment>
<dbReference type="SUPFAM" id="SSF56300">
    <property type="entry name" value="Metallo-dependent phosphatases"/>
    <property type="match status" value="1"/>
</dbReference>
<dbReference type="InterPro" id="IPR006186">
    <property type="entry name" value="Ser/Thr-sp_prot-phosphatase"/>
</dbReference>
<evidence type="ECO:0000256" key="3">
    <source>
        <dbReference type="ARBA" id="ARBA00022801"/>
    </source>
</evidence>
<keyword evidence="4" id="KW-0904">Protein phosphatase</keyword>
<dbReference type="PANTHER" id="PTHR11668:SF300">
    <property type="entry name" value="SERINE_THREONINE-PROTEIN PHOSPHATASE"/>
    <property type="match status" value="1"/>
</dbReference>
<keyword evidence="2" id="KW-0479">Metal-binding</keyword>
<accession>A0AA39IMW3</accession>
<dbReference type="PANTHER" id="PTHR11668">
    <property type="entry name" value="SERINE/THREONINE PROTEIN PHOSPHATASE"/>
    <property type="match status" value="1"/>
</dbReference>
<keyword evidence="5" id="KW-0464">Manganese</keyword>
<dbReference type="Proteomes" id="UP001175271">
    <property type="component" value="Unassembled WGS sequence"/>
</dbReference>
<evidence type="ECO:0000256" key="7">
    <source>
        <dbReference type="ARBA" id="ARBA00048336"/>
    </source>
</evidence>
<reference evidence="11" key="1">
    <citation type="submission" date="2023-06" db="EMBL/GenBank/DDBJ databases">
        <title>Genomic analysis of the entomopathogenic nematode Steinernema hermaphroditum.</title>
        <authorList>
            <person name="Schwarz E.M."/>
            <person name="Heppert J.K."/>
            <person name="Baniya A."/>
            <person name="Schwartz H.T."/>
            <person name="Tan C.-H."/>
            <person name="Antoshechkin I."/>
            <person name="Sternberg P.W."/>
            <person name="Goodrich-Blair H."/>
            <person name="Dillman A.R."/>
        </authorList>
    </citation>
    <scope>NUCLEOTIDE SEQUENCE</scope>
    <source>
        <strain evidence="11">PS9179</strain>
        <tissue evidence="11">Whole animal</tissue>
    </source>
</reference>
<dbReference type="Gene3D" id="3.60.21.10">
    <property type="match status" value="1"/>
</dbReference>
<sequence>MEQNQETSRPRKRSLTPPPEHSFNMPATAGEFVDRKERRRAMRILWQRNGNYECNKRLYEKFMILHMELVDRAIAACKRINEKQNNLKIINQPYGISSEELQLLARGVNFSLLTESPLLDIDCPVTICGDIHGQFDDLLSIFQTYGLPPATRYLFLGDYVDRGPRSLECLLLLFALRLKYPKHMYLLRGNHESLMTNKAFGLYNECLATIPNDNDATYLSLNYTFNHLPVAAIVGDRIFCVHGGISPYLKNLNQIDRILRPTAVPPTGFISDLLWSDPTKTKSTRYWTFNSRGCSVSYNEGAVDQFLRKHDFDMIIRAHECVEDGFYFFFSRKVLSIFSASYYNPLDVFRCNTQPNRGAVVQVTEDLAISIKTMVPFLWSSKSTLAECVERWTHIDTVITEANLQPVTPEQAWDVEALAWICDYAEEMTY</sequence>
<comment type="caution">
    <text evidence="11">The sequence shown here is derived from an EMBL/GenBank/DDBJ whole genome shotgun (WGS) entry which is preliminary data.</text>
</comment>
<dbReference type="EMBL" id="JAUCMV010000001">
    <property type="protein sequence ID" value="KAK0427253.1"/>
    <property type="molecule type" value="Genomic_DNA"/>
</dbReference>
<evidence type="ECO:0000256" key="4">
    <source>
        <dbReference type="ARBA" id="ARBA00022912"/>
    </source>
</evidence>
<dbReference type="EC" id="3.1.3.16" evidence="8"/>
<protein>
    <recommendedName>
        <fullName evidence="8">Serine/threonine-protein phosphatase</fullName>
        <ecNumber evidence="8">3.1.3.16</ecNumber>
    </recommendedName>
</protein>
<dbReference type="SMART" id="SM00156">
    <property type="entry name" value="PP2Ac"/>
    <property type="match status" value="1"/>
</dbReference>
<comment type="catalytic activity">
    <reaction evidence="7 8">
        <text>O-phospho-L-threonyl-[protein] + H2O = L-threonyl-[protein] + phosphate</text>
        <dbReference type="Rhea" id="RHEA:47004"/>
        <dbReference type="Rhea" id="RHEA-COMP:11060"/>
        <dbReference type="Rhea" id="RHEA-COMP:11605"/>
        <dbReference type="ChEBI" id="CHEBI:15377"/>
        <dbReference type="ChEBI" id="CHEBI:30013"/>
        <dbReference type="ChEBI" id="CHEBI:43474"/>
        <dbReference type="ChEBI" id="CHEBI:61977"/>
        <dbReference type="EC" id="3.1.3.16"/>
    </reaction>
</comment>
<dbReference type="PRINTS" id="PR00114">
    <property type="entry name" value="STPHPHTASE"/>
</dbReference>
<feature type="domain" description="Serine/threonine specific protein phosphatases" evidence="10">
    <location>
        <begin position="187"/>
        <end position="192"/>
    </location>
</feature>
<dbReference type="InterPro" id="IPR050341">
    <property type="entry name" value="PP1_catalytic_subunit"/>
</dbReference>
<evidence type="ECO:0000256" key="6">
    <source>
        <dbReference type="ARBA" id="ARBA00047761"/>
    </source>
</evidence>
<dbReference type="Pfam" id="PF00149">
    <property type="entry name" value="Metallophos"/>
    <property type="match status" value="1"/>
</dbReference>
<evidence type="ECO:0000256" key="9">
    <source>
        <dbReference type="SAM" id="MobiDB-lite"/>
    </source>
</evidence>
<name>A0AA39IMW3_9BILA</name>
<evidence type="ECO:0000256" key="2">
    <source>
        <dbReference type="ARBA" id="ARBA00022723"/>
    </source>
</evidence>
<dbReference type="AlphaFoldDB" id="A0AA39IMW3"/>
<dbReference type="GO" id="GO:0046872">
    <property type="term" value="F:metal ion binding"/>
    <property type="evidence" value="ECO:0007669"/>
    <property type="project" value="UniProtKB-KW"/>
</dbReference>
<evidence type="ECO:0000256" key="1">
    <source>
        <dbReference type="ARBA" id="ARBA00001936"/>
    </source>
</evidence>
<comment type="catalytic activity">
    <reaction evidence="6">
        <text>O-phospho-L-seryl-[protein] + H2O = L-seryl-[protein] + phosphate</text>
        <dbReference type="Rhea" id="RHEA:20629"/>
        <dbReference type="Rhea" id="RHEA-COMP:9863"/>
        <dbReference type="Rhea" id="RHEA-COMP:11604"/>
        <dbReference type="ChEBI" id="CHEBI:15377"/>
        <dbReference type="ChEBI" id="CHEBI:29999"/>
        <dbReference type="ChEBI" id="CHEBI:43474"/>
        <dbReference type="ChEBI" id="CHEBI:83421"/>
        <dbReference type="EC" id="3.1.3.16"/>
    </reaction>
</comment>
<evidence type="ECO:0000256" key="8">
    <source>
        <dbReference type="RuleBase" id="RU004273"/>
    </source>
</evidence>
<dbReference type="InterPro" id="IPR004843">
    <property type="entry name" value="Calcineurin-like_PHP"/>
</dbReference>
<organism evidence="11 12">
    <name type="scientific">Steinernema hermaphroditum</name>
    <dbReference type="NCBI Taxonomy" id="289476"/>
    <lineage>
        <taxon>Eukaryota</taxon>
        <taxon>Metazoa</taxon>
        <taxon>Ecdysozoa</taxon>
        <taxon>Nematoda</taxon>
        <taxon>Chromadorea</taxon>
        <taxon>Rhabditida</taxon>
        <taxon>Tylenchina</taxon>
        <taxon>Panagrolaimomorpha</taxon>
        <taxon>Strongyloidoidea</taxon>
        <taxon>Steinernematidae</taxon>
        <taxon>Steinernema</taxon>
    </lineage>
</organism>
<evidence type="ECO:0000259" key="10">
    <source>
        <dbReference type="PROSITE" id="PS00125"/>
    </source>
</evidence>
<dbReference type="GO" id="GO:0005634">
    <property type="term" value="C:nucleus"/>
    <property type="evidence" value="ECO:0007669"/>
    <property type="project" value="TreeGrafter"/>
</dbReference>
<evidence type="ECO:0000313" key="12">
    <source>
        <dbReference type="Proteomes" id="UP001175271"/>
    </source>
</evidence>
<dbReference type="PROSITE" id="PS00125">
    <property type="entry name" value="SER_THR_PHOSPHATASE"/>
    <property type="match status" value="1"/>
</dbReference>
<keyword evidence="3 8" id="KW-0378">Hydrolase</keyword>
<evidence type="ECO:0000256" key="5">
    <source>
        <dbReference type="ARBA" id="ARBA00023211"/>
    </source>
</evidence>